<evidence type="ECO:0008006" key="3">
    <source>
        <dbReference type="Google" id="ProtNLM"/>
    </source>
</evidence>
<evidence type="ECO:0000313" key="2">
    <source>
        <dbReference type="Proteomes" id="UP001442841"/>
    </source>
</evidence>
<evidence type="ECO:0000313" key="1">
    <source>
        <dbReference type="EMBL" id="XAN08236.1"/>
    </source>
</evidence>
<reference evidence="1 2" key="1">
    <citation type="submission" date="2024-04" db="EMBL/GenBank/DDBJ databases">
        <title>Isolation of an actinomycete strain from pig manure.</title>
        <authorList>
            <person name="Gong T."/>
            <person name="Yu Z."/>
            <person name="An M."/>
            <person name="Wei C."/>
            <person name="Yang W."/>
            <person name="Liu L."/>
        </authorList>
    </citation>
    <scope>NUCLEOTIDE SEQUENCE [LARGE SCALE GENOMIC DNA]</scope>
    <source>
        <strain evidence="1 2">ZF39</strain>
    </source>
</reference>
<proteinExistence type="predicted"/>
<dbReference type="RefSeq" id="WP_425309691.1">
    <property type="nucleotide sequence ID" value="NZ_CP154795.1"/>
</dbReference>
<dbReference type="EMBL" id="CP154795">
    <property type="protein sequence ID" value="XAN08236.1"/>
    <property type="molecule type" value="Genomic_DNA"/>
</dbReference>
<organism evidence="1 2">
    <name type="scientific">Ammonicoccus fulvus</name>
    <dbReference type="NCBI Taxonomy" id="3138240"/>
    <lineage>
        <taxon>Bacteria</taxon>
        <taxon>Bacillati</taxon>
        <taxon>Actinomycetota</taxon>
        <taxon>Actinomycetes</taxon>
        <taxon>Propionibacteriales</taxon>
        <taxon>Propionibacteriaceae</taxon>
        <taxon>Ammonicoccus</taxon>
    </lineage>
</organism>
<name>A0ABZ3FQ75_9ACTN</name>
<dbReference type="Proteomes" id="UP001442841">
    <property type="component" value="Chromosome"/>
</dbReference>
<protein>
    <recommendedName>
        <fullName evidence="3">IS110 family transposase</fullName>
    </recommendedName>
</protein>
<sequence>MARELIDDIRRIDQRKHALDLEITELVDTTGTRLRELRGIGPLGAAWLLVEVG</sequence>
<keyword evidence="2" id="KW-1185">Reference proteome</keyword>
<accession>A0ABZ3FQ75</accession>
<gene>
    <name evidence="1" type="ORF">AADG42_13300</name>
</gene>